<evidence type="ECO:0000313" key="8">
    <source>
        <dbReference type="Proteomes" id="UP000198855"/>
    </source>
</evidence>
<comment type="similarity">
    <text evidence="1">Belongs to the peptidase C40 family.</text>
</comment>
<dbReference type="SUPFAM" id="SSF54001">
    <property type="entry name" value="Cysteine proteinases"/>
    <property type="match status" value="1"/>
</dbReference>
<dbReference type="PANTHER" id="PTHR47053:SF1">
    <property type="entry name" value="MUREIN DD-ENDOPEPTIDASE MEPH-RELATED"/>
    <property type="match status" value="1"/>
</dbReference>
<evidence type="ECO:0000256" key="2">
    <source>
        <dbReference type="ARBA" id="ARBA00022670"/>
    </source>
</evidence>
<keyword evidence="3" id="KW-0378">Hydrolase</keyword>
<organism evidence="7 8">
    <name type="scientific">Paenibacillus catalpae</name>
    <dbReference type="NCBI Taxonomy" id="1045775"/>
    <lineage>
        <taxon>Bacteria</taxon>
        <taxon>Bacillati</taxon>
        <taxon>Bacillota</taxon>
        <taxon>Bacilli</taxon>
        <taxon>Bacillales</taxon>
        <taxon>Paenibacillaceae</taxon>
        <taxon>Paenibacillus</taxon>
    </lineage>
</organism>
<dbReference type="InterPro" id="IPR038765">
    <property type="entry name" value="Papain-like_cys_pep_sf"/>
</dbReference>
<evidence type="ECO:0000313" key="7">
    <source>
        <dbReference type="EMBL" id="SFD61971.1"/>
    </source>
</evidence>
<evidence type="ECO:0000256" key="1">
    <source>
        <dbReference type="ARBA" id="ARBA00007074"/>
    </source>
</evidence>
<name>A0A1I1TTK2_9BACL</name>
<feature type="signal peptide" evidence="5">
    <location>
        <begin position="1"/>
        <end position="26"/>
    </location>
</feature>
<feature type="chain" id="PRO_5038873223" evidence="5">
    <location>
        <begin position="27"/>
        <end position="196"/>
    </location>
</feature>
<reference evidence="8" key="1">
    <citation type="submission" date="2016-10" db="EMBL/GenBank/DDBJ databases">
        <authorList>
            <person name="Varghese N."/>
            <person name="Submissions S."/>
        </authorList>
    </citation>
    <scope>NUCLEOTIDE SEQUENCE [LARGE SCALE GENOMIC DNA]</scope>
    <source>
        <strain evidence="8">CGMCC 1.10784</strain>
    </source>
</reference>
<keyword evidence="4" id="KW-0788">Thiol protease</keyword>
<dbReference type="InterPro" id="IPR051202">
    <property type="entry name" value="Peptidase_C40"/>
</dbReference>
<evidence type="ECO:0000256" key="3">
    <source>
        <dbReference type="ARBA" id="ARBA00022801"/>
    </source>
</evidence>
<dbReference type="OrthoDB" id="9813118at2"/>
<keyword evidence="8" id="KW-1185">Reference proteome</keyword>
<keyword evidence="2" id="KW-0645">Protease</keyword>
<dbReference type="RefSeq" id="WP_091181004.1">
    <property type="nucleotide sequence ID" value="NZ_FOMT01000001.1"/>
</dbReference>
<dbReference type="STRING" id="1045775.SAMN05216378_0683"/>
<keyword evidence="5" id="KW-0732">Signal</keyword>
<evidence type="ECO:0000259" key="6">
    <source>
        <dbReference type="PROSITE" id="PS51935"/>
    </source>
</evidence>
<protein>
    <submittedName>
        <fullName evidence="7">NlpC/P60 family protein</fullName>
    </submittedName>
</protein>
<accession>A0A1I1TTK2</accession>
<dbReference type="EMBL" id="FOMT01000001">
    <property type="protein sequence ID" value="SFD61971.1"/>
    <property type="molecule type" value="Genomic_DNA"/>
</dbReference>
<sequence length="196" mass="20846">MSKKTIFKKGIITLAGVIALSGIVQAPVLGATTTKAASSSVQSTQSAQLSKLIQKGKTQLGVKWRSGVQKAGYGFDCSNFTSWVYSSALGKKFSSSSRTQRYSSSIGKQVILDSKNKYKNLKVGDLLFFKNSADPGDGTLNRSTSGGGGHVGIYAGVVNGKHYILQCGGGRAKVTYEPMEGTWFAKSLVYAKRIVN</sequence>
<dbReference type="Pfam" id="PF00877">
    <property type="entry name" value="NLPC_P60"/>
    <property type="match status" value="1"/>
</dbReference>
<evidence type="ECO:0000256" key="5">
    <source>
        <dbReference type="SAM" id="SignalP"/>
    </source>
</evidence>
<dbReference type="PANTHER" id="PTHR47053">
    <property type="entry name" value="MUREIN DD-ENDOPEPTIDASE MEPH-RELATED"/>
    <property type="match status" value="1"/>
</dbReference>
<dbReference type="InterPro" id="IPR000064">
    <property type="entry name" value="NLP_P60_dom"/>
</dbReference>
<evidence type="ECO:0000256" key="4">
    <source>
        <dbReference type="ARBA" id="ARBA00022807"/>
    </source>
</evidence>
<dbReference type="Proteomes" id="UP000198855">
    <property type="component" value="Unassembled WGS sequence"/>
</dbReference>
<dbReference type="Gene3D" id="3.90.1720.10">
    <property type="entry name" value="endopeptidase domain like (from Nostoc punctiforme)"/>
    <property type="match status" value="1"/>
</dbReference>
<dbReference type="GO" id="GO:0008234">
    <property type="term" value="F:cysteine-type peptidase activity"/>
    <property type="evidence" value="ECO:0007669"/>
    <property type="project" value="UniProtKB-KW"/>
</dbReference>
<proteinExistence type="inferred from homology"/>
<gene>
    <name evidence="7" type="ORF">SAMN05216378_0683</name>
</gene>
<dbReference type="AlphaFoldDB" id="A0A1I1TTK2"/>
<feature type="domain" description="NlpC/P60" evidence="6">
    <location>
        <begin position="46"/>
        <end position="195"/>
    </location>
</feature>
<dbReference type="PROSITE" id="PS51935">
    <property type="entry name" value="NLPC_P60"/>
    <property type="match status" value="1"/>
</dbReference>
<dbReference type="GO" id="GO:0006508">
    <property type="term" value="P:proteolysis"/>
    <property type="evidence" value="ECO:0007669"/>
    <property type="project" value="UniProtKB-KW"/>
</dbReference>